<comment type="caution">
    <text evidence="2">The sequence shown here is derived from an EMBL/GenBank/DDBJ whole genome shotgun (WGS) entry which is preliminary data.</text>
</comment>
<dbReference type="AlphaFoldDB" id="A0A6L9XZZ6"/>
<reference evidence="2 3" key="1">
    <citation type="journal article" date="2014" name="J. Microbiol.">
        <title>Diaminobutyricibacter tongyongensis gen. nov., sp. nov. and Homoserinibacter gongjuensis gen. nov., sp. nov. belong to the family Microbacteriaceae.</title>
        <authorList>
            <person name="Kim S.J."/>
            <person name="Ahn J.H."/>
            <person name="Weon H.Y."/>
            <person name="Hamada M."/>
            <person name="Suzuki K."/>
            <person name="Kwon S.W."/>
        </authorList>
    </citation>
    <scope>NUCLEOTIDE SEQUENCE [LARGE SCALE GENOMIC DNA]</scope>
    <source>
        <strain evidence="2 3">NBRC 108724</strain>
    </source>
</reference>
<name>A0A6L9XZZ6_9MICO</name>
<dbReference type="EMBL" id="JAAGWY010000002">
    <property type="protein sequence ID" value="NEN06845.1"/>
    <property type="molecule type" value="Genomic_DNA"/>
</dbReference>
<evidence type="ECO:0000313" key="3">
    <source>
        <dbReference type="Proteomes" id="UP000474967"/>
    </source>
</evidence>
<proteinExistence type="predicted"/>
<feature type="signal peptide" evidence="1">
    <location>
        <begin position="1"/>
        <end position="27"/>
    </location>
</feature>
<protein>
    <recommendedName>
        <fullName evidence="4">Lytic transglycosylase domain-containing protein</fullName>
    </recommendedName>
</protein>
<evidence type="ECO:0000313" key="2">
    <source>
        <dbReference type="EMBL" id="NEN06845.1"/>
    </source>
</evidence>
<accession>A0A6L9XZZ6</accession>
<dbReference type="InterPro" id="IPR023346">
    <property type="entry name" value="Lysozyme-like_dom_sf"/>
</dbReference>
<keyword evidence="1" id="KW-0732">Signal</keyword>
<evidence type="ECO:0008006" key="4">
    <source>
        <dbReference type="Google" id="ProtNLM"/>
    </source>
</evidence>
<feature type="chain" id="PRO_5026941569" description="Lytic transglycosylase domain-containing protein" evidence="1">
    <location>
        <begin position="28"/>
        <end position="377"/>
    </location>
</feature>
<dbReference type="Proteomes" id="UP000474967">
    <property type="component" value="Unassembled WGS sequence"/>
</dbReference>
<sequence>MQVRGRSRVGVGLLVAALLAVGGGVPAATADTSYPSWGDVQAAKASQAATQAEVTKIDQLLGRLQQQAAAAADLAIKRAAESAKAQSDLAAATDKATRLAKSAASASASARSLKTQSGALTEQLTRISGADLTIHLFLDGSRAPGAPDLLYQLGAMAGLTSRAGDLFTKAIQQQNLATSLSGDAKSAEVARASLAVKAQKALEAAQAAQRAADAELATQRTHAKVLYAQLASLKRTTAKVEEKYAEGVAAAAALAQQQASQGSADSFAPPPGGVVVDPAGAQAYAQSVLPSYGWGGDQMSCLIRLWNQESGWRADAYNTSSGAYGIPQSLPASKMATAGPDWQTNARTQINWGLSYISRAYGSPCGAWNHEMGYNWY</sequence>
<gene>
    <name evidence="2" type="ORF">G3T36_13330</name>
</gene>
<keyword evidence="3" id="KW-1185">Reference proteome</keyword>
<organism evidence="2 3">
    <name type="scientific">Leifsonia tongyongensis</name>
    <dbReference type="NCBI Taxonomy" id="1268043"/>
    <lineage>
        <taxon>Bacteria</taxon>
        <taxon>Bacillati</taxon>
        <taxon>Actinomycetota</taxon>
        <taxon>Actinomycetes</taxon>
        <taxon>Micrococcales</taxon>
        <taxon>Microbacteriaceae</taxon>
        <taxon>Leifsonia</taxon>
    </lineage>
</organism>
<evidence type="ECO:0000256" key="1">
    <source>
        <dbReference type="SAM" id="SignalP"/>
    </source>
</evidence>
<dbReference type="SUPFAM" id="SSF53955">
    <property type="entry name" value="Lysozyme-like"/>
    <property type="match status" value="1"/>
</dbReference>